<dbReference type="Gene3D" id="3.30.2010.10">
    <property type="entry name" value="Metalloproteases ('zincins'), catalytic domain"/>
    <property type="match status" value="1"/>
</dbReference>
<gene>
    <name evidence="2" type="ORF">KEHDKFFH_02670</name>
</gene>
<dbReference type="Proteomes" id="UP000239917">
    <property type="component" value="Unassembled WGS sequence"/>
</dbReference>
<keyword evidence="3" id="KW-1185">Reference proteome</keyword>
<feature type="domain" description="YgjP-like metallopeptidase" evidence="1">
    <location>
        <begin position="27"/>
        <end position="232"/>
    </location>
</feature>
<dbReference type="InterPro" id="IPR053136">
    <property type="entry name" value="UTP_pyrophosphatase-like"/>
</dbReference>
<keyword evidence="2" id="KW-0378">Hydrolase</keyword>
<evidence type="ECO:0000313" key="3">
    <source>
        <dbReference type="Proteomes" id="UP000239917"/>
    </source>
</evidence>
<name>A0A2S5ZD92_9GAMM</name>
<reference evidence="2 3" key="1">
    <citation type="submission" date="2018-01" db="EMBL/GenBank/DDBJ databases">
        <title>Complete genome sequences of the type strains of Marinobacter flavimaris and Marinobacter maroccanus.</title>
        <authorList>
            <person name="Palau M."/>
            <person name="Boujida N."/>
            <person name="Manresa A."/>
            <person name="Minana-Galbis D."/>
        </authorList>
    </citation>
    <scope>NUCLEOTIDE SEQUENCE [LARGE SCALE GENOMIC DNA]</scope>
    <source>
        <strain evidence="2 3">N4</strain>
    </source>
</reference>
<dbReference type="OrthoDB" id="9811177at2"/>
<evidence type="ECO:0000313" key="2">
    <source>
        <dbReference type="EMBL" id="PPI85360.1"/>
    </source>
</evidence>
<evidence type="ECO:0000259" key="1">
    <source>
        <dbReference type="Pfam" id="PF01863"/>
    </source>
</evidence>
<proteinExistence type="predicted"/>
<dbReference type="GO" id="GO:0016787">
    <property type="term" value="F:hydrolase activity"/>
    <property type="evidence" value="ECO:0007669"/>
    <property type="project" value="UniProtKB-KW"/>
</dbReference>
<dbReference type="AlphaFoldDB" id="A0A2S5ZD92"/>
<dbReference type="PANTHER" id="PTHR30399">
    <property type="entry name" value="UNCHARACTERIZED PROTEIN YGJP"/>
    <property type="match status" value="1"/>
</dbReference>
<protein>
    <submittedName>
        <fullName evidence="2">Metal-dependent hydrolase</fullName>
    </submittedName>
</protein>
<sequence length="242" mass="28542">MSTDKRVIMVSDIPVEVVRKNIKNLHLGVYPPEGVVRISVPSHVSDDSARLAVISRLAWIKRQQDQFRKQPRQTQRCYVTGESHYFRGRRYILDVVERTGPHLVELRSNAKLKLVVNPGTSEKGRHLAMDRWYRHEMRAEVNALLEKWLPKIGKPLRDWGIKRMKTKWGSCNTSAARVWLNLELIKKSPECLEYILVHELAHLHERHHNDRFVQILDQLLPSWRRSRDILKSEPLAHEDWTY</sequence>
<comment type="caution">
    <text evidence="2">The sequence shown here is derived from an EMBL/GenBank/DDBJ whole genome shotgun (WGS) entry which is preliminary data.</text>
</comment>
<organism evidence="2 3">
    <name type="scientific">Marinobacter maroccanus</name>
    <dbReference type="NCBI Taxonomy" id="2055143"/>
    <lineage>
        <taxon>Bacteria</taxon>
        <taxon>Pseudomonadati</taxon>
        <taxon>Pseudomonadota</taxon>
        <taxon>Gammaproteobacteria</taxon>
        <taxon>Pseudomonadales</taxon>
        <taxon>Marinobacteraceae</taxon>
        <taxon>Marinobacter</taxon>
    </lineage>
</organism>
<dbReference type="InterPro" id="IPR002725">
    <property type="entry name" value="YgjP-like_metallopeptidase"/>
</dbReference>
<accession>A0A2S5ZD92</accession>
<dbReference type="RefSeq" id="WP_104320496.1">
    <property type="nucleotide sequence ID" value="NZ_PSSX01000002.1"/>
</dbReference>
<dbReference type="CDD" id="cd07344">
    <property type="entry name" value="M48_yhfN_like"/>
    <property type="match status" value="1"/>
</dbReference>
<dbReference type="PANTHER" id="PTHR30399:SF1">
    <property type="entry name" value="UTP PYROPHOSPHATASE"/>
    <property type="match status" value="1"/>
</dbReference>
<dbReference type="EMBL" id="PSSX01000002">
    <property type="protein sequence ID" value="PPI85360.1"/>
    <property type="molecule type" value="Genomic_DNA"/>
</dbReference>
<dbReference type="Pfam" id="PF01863">
    <property type="entry name" value="YgjP-like"/>
    <property type="match status" value="1"/>
</dbReference>